<protein>
    <submittedName>
        <fullName evidence="2">Uncharacterized protein</fullName>
    </submittedName>
</protein>
<keyword evidence="1" id="KW-0472">Membrane</keyword>
<evidence type="ECO:0000313" key="2">
    <source>
        <dbReference type="EMBL" id="ORX43667.1"/>
    </source>
</evidence>
<gene>
    <name evidence="2" type="ORF">BCR36DRAFT_586603</name>
</gene>
<proteinExistence type="predicted"/>
<accession>A0A1Y1UYU8</accession>
<sequence>MAAKRSIINIFYNFCSIWMAVIGYCFLLVYVINGDDLKKQARTKKVSDALDKNGGVYMFGKYLPFYGMILIEWFLGFCLELIYTKIAFNKIMKIFTFKNTNRIILQTAITCCMVGMMVPTMTLYGAFFYYPYNNGFNFLTAIANWFKYMFYVLPYGFFVQLFIIQPFLRCSFRIFGTDDADKQKNKITPINNKTEADLINYAMEKIDYIKKNLIIDITKLKTNPNENEFKTYNDEYYNSTYFRTEDYRTYVYIAKQYTTMEYSPYGFRIINNITKKTLEYDTNYKGESDAKKV</sequence>
<organism evidence="2 3">
    <name type="scientific">Piromyces finnis</name>
    <dbReference type="NCBI Taxonomy" id="1754191"/>
    <lineage>
        <taxon>Eukaryota</taxon>
        <taxon>Fungi</taxon>
        <taxon>Fungi incertae sedis</taxon>
        <taxon>Chytridiomycota</taxon>
        <taxon>Chytridiomycota incertae sedis</taxon>
        <taxon>Neocallimastigomycetes</taxon>
        <taxon>Neocallimastigales</taxon>
        <taxon>Neocallimastigaceae</taxon>
        <taxon>Piromyces</taxon>
    </lineage>
</organism>
<keyword evidence="3" id="KW-1185">Reference proteome</keyword>
<comment type="caution">
    <text evidence="2">The sequence shown here is derived from an EMBL/GenBank/DDBJ whole genome shotgun (WGS) entry which is preliminary data.</text>
</comment>
<reference evidence="2 3" key="2">
    <citation type="submission" date="2016-08" db="EMBL/GenBank/DDBJ databases">
        <title>Pervasive Adenine N6-methylation of Active Genes in Fungi.</title>
        <authorList>
            <consortium name="DOE Joint Genome Institute"/>
            <person name="Mondo S.J."/>
            <person name="Dannebaum R.O."/>
            <person name="Kuo R.C."/>
            <person name="Labutti K."/>
            <person name="Haridas S."/>
            <person name="Kuo A."/>
            <person name="Salamov A."/>
            <person name="Ahrendt S.R."/>
            <person name="Lipzen A."/>
            <person name="Sullivan W."/>
            <person name="Andreopoulos W.B."/>
            <person name="Clum A."/>
            <person name="Lindquist E."/>
            <person name="Daum C."/>
            <person name="Ramamoorthy G.K."/>
            <person name="Gryganskyi A."/>
            <person name="Culley D."/>
            <person name="Magnuson J.K."/>
            <person name="James T.Y."/>
            <person name="O'Malley M.A."/>
            <person name="Stajich J.E."/>
            <person name="Spatafora J.W."/>
            <person name="Visel A."/>
            <person name="Grigoriev I.V."/>
        </authorList>
    </citation>
    <scope>NUCLEOTIDE SEQUENCE [LARGE SCALE GENOMIC DNA]</scope>
    <source>
        <strain evidence="3">finn</strain>
    </source>
</reference>
<dbReference type="Proteomes" id="UP000193719">
    <property type="component" value="Unassembled WGS sequence"/>
</dbReference>
<feature type="transmembrane region" description="Helical" evidence="1">
    <location>
        <begin position="103"/>
        <end position="128"/>
    </location>
</feature>
<evidence type="ECO:0000313" key="3">
    <source>
        <dbReference type="Proteomes" id="UP000193719"/>
    </source>
</evidence>
<evidence type="ECO:0000256" key="1">
    <source>
        <dbReference type="SAM" id="Phobius"/>
    </source>
</evidence>
<feature type="transmembrane region" description="Helical" evidence="1">
    <location>
        <begin position="63"/>
        <end position="83"/>
    </location>
</feature>
<keyword evidence="1" id="KW-0812">Transmembrane</keyword>
<dbReference type="EMBL" id="MCFH01000051">
    <property type="protein sequence ID" value="ORX43667.1"/>
    <property type="molecule type" value="Genomic_DNA"/>
</dbReference>
<name>A0A1Y1UYU8_9FUNG</name>
<feature type="transmembrane region" description="Helical" evidence="1">
    <location>
        <begin position="148"/>
        <end position="168"/>
    </location>
</feature>
<reference evidence="2 3" key="1">
    <citation type="submission" date="2016-08" db="EMBL/GenBank/DDBJ databases">
        <title>Genomes of anaerobic fungi encode conserved fungal cellulosomes for biomass hydrolysis.</title>
        <authorList>
            <consortium name="DOE Joint Genome Institute"/>
            <person name="Haitjema C.H."/>
            <person name="Gilmore S.P."/>
            <person name="Henske J.K."/>
            <person name="Solomon K.V."/>
            <person name="De Groot R."/>
            <person name="Kuo A."/>
            <person name="Mondo S.J."/>
            <person name="Salamov A.A."/>
            <person name="Labutti K."/>
            <person name="Zhao Z."/>
            <person name="Chiniquy J."/>
            <person name="Barry K."/>
            <person name="Brewer H.M."/>
            <person name="Purvine S.O."/>
            <person name="Wright A.T."/>
            <person name="Boxma B."/>
            <person name="Van Alen T."/>
            <person name="Hackstein J.H."/>
            <person name="Baker S.E."/>
            <person name="Grigoriev I.V."/>
            <person name="O'Malley M.A."/>
        </authorList>
    </citation>
    <scope>NUCLEOTIDE SEQUENCE [LARGE SCALE GENOMIC DNA]</scope>
    <source>
        <strain evidence="3">finn</strain>
    </source>
</reference>
<dbReference type="AlphaFoldDB" id="A0A1Y1UYU8"/>
<feature type="transmembrane region" description="Helical" evidence="1">
    <location>
        <begin position="12"/>
        <end position="32"/>
    </location>
</feature>
<keyword evidence="1" id="KW-1133">Transmembrane helix</keyword>
<dbReference type="OrthoDB" id="2113780at2759"/>